<accession>T1IF20</accession>
<sequence>MSDHFLIENPIAKHKQSSVSHSNLLTLNQYQTSAANRFLQSHNLNDSDEKSASTSQENQLPTVSNKHLLTNQDQSKIHDHILPKISQIKSPLITFRLNNHLSSNGQVTKENSGALVSCVLPISVTNSDKNDKFTTISGKISSNSSLIEQPELISVESESTEVTFYNESESDNSKLLESVKVEPMIGDIEAMMLKRNMDLESNDNALGIKEEELFPRRASIELVEDYSSFAKNAVKSDHSDEESVAGKLLLIFLLMAGVLFLTCIPFIVDVAEEREQLIEMKADDNFYDLELRDPLQTEETYVIEKDVNEFLQRDNLNDSLLDIEEPLITQQDPLATDLTESDPLQTEESIMRVTSTADNSFKFPQKRKEPILIHNEEVLHSWSAKFRRQKKNCRKYPILIRSSNLPNIEGKLRQSISIQ</sequence>
<evidence type="ECO:0000256" key="1">
    <source>
        <dbReference type="SAM" id="MobiDB-lite"/>
    </source>
</evidence>
<dbReference type="EMBL" id="ACPB03007340">
    <property type="status" value="NOT_ANNOTATED_CDS"/>
    <property type="molecule type" value="Genomic_DNA"/>
</dbReference>
<proteinExistence type="predicted"/>
<dbReference type="AlphaFoldDB" id="T1IF20"/>
<keyword evidence="2" id="KW-0812">Transmembrane</keyword>
<evidence type="ECO:0000313" key="4">
    <source>
        <dbReference type="Proteomes" id="UP000015103"/>
    </source>
</evidence>
<dbReference type="EnsemblMetazoa" id="RPRC014889-RA">
    <property type="protein sequence ID" value="RPRC014889-PA"/>
    <property type="gene ID" value="RPRC014889"/>
</dbReference>
<dbReference type="HOGENOM" id="CLU_656069_0_0_1"/>
<dbReference type="InParanoid" id="T1IF20"/>
<feature type="compositionally biased region" description="Polar residues" evidence="1">
    <location>
        <begin position="52"/>
        <end position="67"/>
    </location>
</feature>
<reference evidence="3" key="1">
    <citation type="submission" date="2015-05" db="UniProtKB">
        <authorList>
            <consortium name="EnsemblMetazoa"/>
        </authorList>
    </citation>
    <scope>IDENTIFICATION</scope>
</reference>
<evidence type="ECO:0000256" key="2">
    <source>
        <dbReference type="SAM" id="Phobius"/>
    </source>
</evidence>
<protein>
    <submittedName>
        <fullName evidence="3">Uncharacterized protein</fullName>
    </submittedName>
</protein>
<evidence type="ECO:0000313" key="3">
    <source>
        <dbReference type="EnsemblMetazoa" id="RPRC014889-PA"/>
    </source>
</evidence>
<organism evidence="3 4">
    <name type="scientific">Rhodnius prolixus</name>
    <name type="common">Triatomid bug</name>
    <dbReference type="NCBI Taxonomy" id="13249"/>
    <lineage>
        <taxon>Eukaryota</taxon>
        <taxon>Metazoa</taxon>
        <taxon>Ecdysozoa</taxon>
        <taxon>Arthropoda</taxon>
        <taxon>Hexapoda</taxon>
        <taxon>Insecta</taxon>
        <taxon>Pterygota</taxon>
        <taxon>Neoptera</taxon>
        <taxon>Paraneoptera</taxon>
        <taxon>Hemiptera</taxon>
        <taxon>Heteroptera</taxon>
        <taxon>Panheteroptera</taxon>
        <taxon>Cimicomorpha</taxon>
        <taxon>Reduviidae</taxon>
        <taxon>Triatominae</taxon>
        <taxon>Rhodnius</taxon>
    </lineage>
</organism>
<keyword evidence="2" id="KW-0472">Membrane</keyword>
<name>T1IF20_RHOPR</name>
<feature type="region of interest" description="Disordered" evidence="1">
    <location>
        <begin position="45"/>
        <end position="67"/>
    </location>
</feature>
<keyword evidence="2" id="KW-1133">Transmembrane helix</keyword>
<dbReference type="VEuPathDB" id="VectorBase:RPRC014889"/>
<keyword evidence="4" id="KW-1185">Reference proteome</keyword>
<dbReference type="Proteomes" id="UP000015103">
    <property type="component" value="Unassembled WGS sequence"/>
</dbReference>
<feature type="transmembrane region" description="Helical" evidence="2">
    <location>
        <begin position="248"/>
        <end position="271"/>
    </location>
</feature>